<dbReference type="EMBL" id="SRLO01000219">
    <property type="protein sequence ID" value="TNN66437.1"/>
    <property type="molecule type" value="Genomic_DNA"/>
</dbReference>
<comment type="caution">
    <text evidence="2">The sequence shown here is derived from an EMBL/GenBank/DDBJ whole genome shotgun (WGS) entry which is preliminary data.</text>
</comment>
<sequence>MKLKGGRALFTCTLLVTMLIATHLQSDRSHHDQDAEERHAPDPAQVHVIEDEEARPAQFLERVRRVAHAVHPLHVQLLDETSAHVAQLVKAELPVVAAHTAVSCPGKQSETGDAQVTVLVDVAGALAAQLQGDRRQVLGSCLHDEFPHHAVAGVEDMIKPLTQQLLGLRHAPGHHRSGSRSSMAFAV</sequence>
<evidence type="ECO:0000313" key="3">
    <source>
        <dbReference type="Proteomes" id="UP000314294"/>
    </source>
</evidence>
<evidence type="ECO:0000256" key="1">
    <source>
        <dbReference type="SAM" id="SignalP"/>
    </source>
</evidence>
<name>A0A4Z2HL43_9TELE</name>
<gene>
    <name evidence="2" type="ORF">EYF80_023345</name>
</gene>
<organism evidence="2 3">
    <name type="scientific">Liparis tanakae</name>
    <name type="common">Tanaka's snailfish</name>
    <dbReference type="NCBI Taxonomy" id="230148"/>
    <lineage>
        <taxon>Eukaryota</taxon>
        <taxon>Metazoa</taxon>
        <taxon>Chordata</taxon>
        <taxon>Craniata</taxon>
        <taxon>Vertebrata</taxon>
        <taxon>Euteleostomi</taxon>
        <taxon>Actinopterygii</taxon>
        <taxon>Neopterygii</taxon>
        <taxon>Teleostei</taxon>
        <taxon>Neoteleostei</taxon>
        <taxon>Acanthomorphata</taxon>
        <taxon>Eupercaria</taxon>
        <taxon>Perciformes</taxon>
        <taxon>Cottioidei</taxon>
        <taxon>Cottales</taxon>
        <taxon>Liparidae</taxon>
        <taxon>Liparis</taxon>
    </lineage>
</organism>
<keyword evidence="1" id="KW-0732">Signal</keyword>
<feature type="chain" id="PRO_5021237177" description="Secreted protein" evidence="1">
    <location>
        <begin position="27"/>
        <end position="187"/>
    </location>
</feature>
<keyword evidence="3" id="KW-1185">Reference proteome</keyword>
<reference evidence="2 3" key="1">
    <citation type="submission" date="2019-03" db="EMBL/GenBank/DDBJ databases">
        <title>First draft genome of Liparis tanakae, snailfish: a comprehensive survey of snailfish specific genes.</title>
        <authorList>
            <person name="Kim W."/>
            <person name="Song I."/>
            <person name="Jeong J.-H."/>
            <person name="Kim D."/>
            <person name="Kim S."/>
            <person name="Ryu S."/>
            <person name="Song J.Y."/>
            <person name="Lee S.K."/>
        </authorList>
    </citation>
    <scope>NUCLEOTIDE SEQUENCE [LARGE SCALE GENOMIC DNA]</scope>
    <source>
        <tissue evidence="2">Muscle</tissue>
    </source>
</reference>
<protein>
    <recommendedName>
        <fullName evidence="4">Secreted protein</fullName>
    </recommendedName>
</protein>
<accession>A0A4Z2HL43</accession>
<dbReference type="Proteomes" id="UP000314294">
    <property type="component" value="Unassembled WGS sequence"/>
</dbReference>
<dbReference type="AlphaFoldDB" id="A0A4Z2HL43"/>
<proteinExistence type="predicted"/>
<evidence type="ECO:0008006" key="4">
    <source>
        <dbReference type="Google" id="ProtNLM"/>
    </source>
</evidence>
<evidence type="ECO:0000313" key="2">
    <source>
        <dbReference type="EMBL" id="TNN66437.1"/>
    </source>
</evidence>
<feature type="signal peptide" evidence="1">
    <location>
        <begin position="1"/>
        <end position="26"/>
    </location>
</feature>